<keyword evidence="2" id="KW-0808">Transferase</keyword>
<name>A0A840A1Z3_9CAUL</name>
<dbReference type="AlphaFoldDB" id="A0A840A1Z3"/>
<evidence type="ECO:0000259" key="1">
    <source>
        <dbReference type="PROSITE" id="PS50910"/>
    </source>
</evidence>
<protein>
    <submittedName>
        <fullName evidence="2">Putative nucleotidyltransferase/HEPN domain-containing protein</fullName>
    </submittedName>
</protein>
<dbReference type="SMART" id="SM00748">
    <property type="entry name" value="HEPN"/>
    <property type="match status" value="1"/>
</dbReference>
<dbReference type="SUPFAM" id="SSF81593">
    <property type="entry name" value="Nucleotidyltransferase substrate binding subunit/domain"/>
    <property type="match status" value="1"/>
</dbReference>
<dbReference type="InterPro" id="IPR002934">
    <property type="entry name" value="Polymerase_NTP_transf_dom"/>
</dbReference>
<dbReference type="EMBL" id="JACIDK010000002">
    <property type="protein sequence ID" value="MBB3891462.1"/>
    <property type="molecule type" value="Genomic_DNA"/>
</dbReference>
<accession>A0A840A1Z3</accession>
<dbReference type="InterPro" id="IPR052548">
    <property type="entry name" value="Type_VII_TA_antitoxin"/>
</dbReference>
<proteinExistence type="predicted"/>
<gene>
    <name evidence="2" type="ORF">GGQ61_002179</name>
</gene>
<dbReference type="Proteomes" id="UP000530564">
    <property type="component" value="Unassembled WGS sequence"/>
</dbReference>
<feature type="domain" description="HEPN" evidence="1">
    <location>
        <begin position="170"/>
        <end position="291"/>
    </location>
</feature>
<comment type="caution">
    <text evidence="2">The sequence shown here is derived from an EMBL/GenBank/DDBJ whole genome shotgun (WGS) entry which is preliminary data.</text>
</comment>
<dbReference type="CDD" id="cd05403">
    <property type="entry name" value="NT_KNTase_like"/>
    <property type="match status" value="1"/>
</dbReference>
<dbReference type="InterPro" id="IPR007842">
    <property type="entry name" value="HEPN_dom"/>
</dbReference>
<dbReference type="RefSeq" id="WP_183772318.1">
    <property type="nucleotide sequence ID" value="NZ_JACIDK010000002.1"/>
</dbReference>
<dbReference type="Pfam" id="PF01909">
    <property type="entry name" value="NTP_transf_2"/>
    <property type="match status" value="1"/>
</dbReference>
<keyword evidence="3" id="KW-1185">Reference proteome</keyword>
<dbReference type="SUPFAM" id="SSF81301">
    <property type="entry name" value="Nucleotidyltransferase"/>
    <property type="match status" value="1"/>
</dbReference>
<dbReference type="Pfam" id="PF05168">
    <property type="entry name" value="HEPN"/>
    <property type="match status" value="1"/>
</dbReference>
<dbReference type="PANTHER" id="PTHR33933:SF1">
    <property type="entry name" value="PROTEIN ADENYLYLTRANSFERASE MNTA-RELATED"/>
    <property type="match status" value="1"/>
</dbReference>
<dbReference type="Gene3D" id="1.20.120.330">
    <property type="entry name" value="Nucleotidyltransferases domain 2"/>
    <property type="match status" value="1"/>
</dbReference>
<evidence type="ECO:0000313" key="3">
    <source>
        <dbReference type="Proteomes" id="UP000530564"/>
    </source>
</evidence>
<organism evidence="2 3">
    <name type="scientific">Phenylobacterium haematophilum</name>
    <dbReference type="NCBI Taxonomy" id="98513"/>
    <lineage>
        <taxon>Bacteria</taxon>
        <taxon>Pseudomonadati</taxon>
        <taxon>Pseudomonadota</taxon>
        <taxon>Alphaproteobacteria</taxon>
        <taxon>Caulobacterales</taxon>
        <taxon>Caulobacteraceae</taxon>
        <taxon>Phenylobacterium</taxon>
    </lineage>
</organism>
<sequence>MRTDPDHLPALQQRELERVAQTLLTEFDAAVAGGTQPFRKQGKVLKIILFGSYARNDWVDEPENGYQSDYDLLVIVSHEKLTDIADYWYVAEDKILRDPEVGRTVNIIVHTRQEVNDALSKGQYFFTDIARDGVVLYELPGHPLAMPAPPTPRDAYDLAKGYFERQQTSIASWLELAEHARSKGQVGDWPNKAAFNLHQAVETAYACFLLVRTLYFPRSHNIKFLRSLAEQNEPRLIAVWPREHRADRSRFETLKRAYVEARYSTSYDITAEDLQALAAQATRLREIVEEVSQERLEALKREAGA</sequence>
<dbReference type="PANTHER" id="PTHR33933">
    <property type="entry name" value="NUCLEOTIDYLTRANSFERASE"/>
    <property type="match status" value="1"/>
</dbReference>
<dbReference type="Gene3D" id="3.30.460.10">
    <property type="entry name" value="Beta Polymerase, domain 2"/>
    <property type="match status" value="1"/>
</dbReference>
<evidence type="ECO:0000313" key="2">
    <source>
        <dbReference type="EMBL" id="MBB3891462.1"/>
    </source>
</evidence>
<dbReference type="PROSITE" id="PS50910">
    <property type="entry name" value="HEPN"/>
    <property type="match status" value="1"/>
</dbReference>
<dbReference type="GO" id="GO:0016779">
    <property type="term" value="F:nucleotidyltransferase activity"/>
    <property type="evidence" value="ECO:0007669"/>
    <property type="project" value="InterPro"/>
</dbReference>
<reference evidence="2 3" key="1">
    <citation type="submission" date="2020-08" db="EMBL/GenBank/DDBJ databases">
        <title>Genomic Encyclopedia of Type Strains, Phase IV (KMG-IV): sequencing the most valuable type-strain genomes for metagenomic binning, comparative biology and taxonomic classification.</title>
        <authorList>
            <person name="Goeker M."/>
        </authorList>
    </citation>
    <scope>NUCLEOTIDE SEQUENCE [LARGE SCALE GENOMIC DNA]</scope>
    <source>
        <strain evidence="2 3">DSM 21793</strain>
    </source>
</reference>
<dbReference type="InterPro" id="IPR043519">
    <property type="entry name" value="NT_sf"/>
</dbReference>